<feature type="domain" description="PI3K/PI4K catalytic" evidence="6">
    <location>
        <begin position="716"/>
        <end position="1008"/>
    </location>
</feature>
<dbReference type="SMART" id="SM00144">
    <property type="entry name" value="PI3K_rbd"/>
    <property type="match status" value="1"/>
</dbReference>
<dbReference type="Gene3D" id="3.10.20.770">
    <property type="match status" value="1"/>
</dbReference>
<dbReference type="InterPro" id="IPR011009">
    <property type="entry name" value="Kinase-like_dom_sf"/>
</dbReference>
<dbReference type="STRING" id="10228.B3RZJ1"/>
<dbReference type="PANTHER" id="PTHR10048">
    <property type="entry name" value="PHOSPHATIDYLINOSITOL KINASE"/>
    <property type="match status" value="1"/>
</dbReference>
<dbReference type="SUPFAM" id="SSF49562">
    <property type="entry name" value="C2 domain (Calcium/lipid-binding domain, CaLB)"/>
    <property type="match status" value="1"/>
</dbReference>
<evidence type="ECO:0000313" key="12">
    <source>
        <dbReference type="Proteomes" id="UP000009022"/>
    </source>
</evidence>
<feature type="domain" description="PI3K-ABD" evidence="7">
    <location>
        <begin position="1"/>
        <end position="88"/>
    </location>
</feature>
<dbReference type="Proteomes" id="UP000009022">
    <property type="component" value="Unassembled WGS sequence"/>
</dbReference>
<accession>B3RZJ1</accession>
<dbReference type="PROSITE" id="PS51547">
    <property type="entry name" value="C2_PI3K"/>
    <property type="match status" value="1"/>
</dbReference>
<dbReference type="Gene3D" id="1.10.1070.11">
    <property type="entry name" value="Phosphatidylinositol 3-/4-kinase, catalytic domain"/>
    <property type="match status" value="1"/>
</dbReference>
<dbReference type="InterPro" id="IPR035892">
    <property type="entry name" value="C2_domain_sf"/>
</dbReference>
<evidence type="ECO:0000256" key="1">
    <source>
        <dbReference type="ARBA" id="ARBA00022679"/>
    </source>
</evidence>
<dbReference type="GO" id="GO:0016303">
    <property type="term" value="F:1-phosphatidylinositol-3-kinase activity"/>
    <property type="evidence" value="ECO:0000318"/>
    <property type="project" value="GO_Central"/>
</dbReference>
<dbReference type="GO" id="GO:0005737">
    <property type="term" value="C:cytoplasm"/>
    <property type="evidence" value="ECO:0000318"/>
    <property type="project" value="GO_Central"/>
</dbReference>
<dbReference type="Gene3D" id="1.25.40.70">
    <property type="entry name" value="Phosphatidylinositol 3-kinase, accessory domain (PIK)"/>
    <property type="match status" value="1"/>
</dbReference>
<dbReference type="PROSITE" id="PS51546">
    <property type="entry name" value="PI3K_RBD"/>
    <property type="match status" value="1"/>
</dbReference>
<gene>
    <name evidence="11" type="ORF">TRIADDRAFT_26293</name>
</gene>
<organism evidence="11 12">
    <name type="scientific">Trichoplax adhaerens</name>
    <name type="common">Trichoplax reptans</name>
    <dbReference type="NCBI Taxonomy" id="10228"/>
    <lineage>
        <taxon>Eukaryota</taxon>
        <taxon>Metazoa</taxon>
        <taxon>Placozoa</taxon>
        <taxon>Uniplacotomia</taxon>
        <taxon>Trichoplacea</taxon>
        <taxon>Trichoplacidae</taxon>
        <taxon>Trichoplax</taxon>
    </lineage>
</organism>
<dbReference type="RefSeq" id="XP_002113378.1">
    <property type="nucleotide sequence ID" value="XM_002113342.1"/>
</dbReference>
<dbReference type="InterPro" id="IPR042236">
    <property type="entry name" value="PI3K_accessory_sf"/>
</dbReference>
<dbReference type="GO" id="GO:0016477">
    <property type="term" value="P:cell migration"/>
    <property type="evidence" value="ECO:0000318"/>
    <property type="project" value="GO_Central"/>
</dbReference>
<evidence type="ECO:0000259" key="9">
    <source>
        <dbReference type="PROSITE" id="PS51546"/>
    </source>
</evidence>
<dbReference type="InterPro" id="IPR002420">
    <property type="entry name" value="PI3K-type_C2_dom"/>
</dbReference>
<dbReference type="Gene3D" id="3.30.1010.10">
    <property type="entry name" value="Phosphatidylinositol 3-kinase Catalytic Subunit, Chain A, domain 4"/>
    <property type="match status" value="1"/>
</dbReference>
<evidence type="ECO:0000313" key="11">
    <source>
        <dbReference type="EMBL" id="EDV23852.1"/>
    </source>
</evidence>
<feature type="domain" description="C2 PI3K-type" evidence="10">
    <location>
        <begin position="303"/>
        <end position="453"/>
    </location>
</feature>
<dbReference type="Pfam" id="PF00794">
    <property type="entry name" value="PI3K_rbd"/>
    <property type="match status" value="1"/>
</dbReference>
<dbReference type="InterPro" id="IPR001263">
    <property type="entry name" value="PI3K_accessory_dom"/>
</dbReference>
<dbReference type="PROSITE" id="PS51545">
    <property type="entry name" value="PIK_HELICAL"/>
    <property type="match status" value="1"/>
</dbReference>
<dbReference type="GO" id="GO:0043491">
    <property type="term" value="P:phosphatidylinositol 3-kinase/protein kinase B signal transduction"/>
    <property type="evidence" value="ECO:0000318"/>
    <property type="project" value="GO_Central"/>
</dbReference>
<evidence type="ECO:0000256" key="3">
    <source>
        <dbReference type="ARBA" id="ARBA00022777"/>
    </source>
</evidence>
<dbReference type="InterPro" id="IPR000341">
    <property type="entry name" value="PI3K_Ras-bd_dom"/>
</dbReference>
<dbReference type="AlphaFoldDB" id="B3RZJ1"/>
<dbReference type="CDD" id="cd08693">
    <property type="entry name" value="C2_PI3K_class_I_beta_delta"/>
    <property type="match status" value="1"/>
</dbReference>
<dbReference type="GO" id="GO:0048015">
    <property type="term" value="P:phosphatidylinositol-mediated signaling"/>
    <property type="evidence" value="ECO:0000318"/>
    <property type="project" value="GO_Central"/>
</dbReference>
<dbReference type="GeneID" id="6754591"/>
<keyword evidence="3" id="KW-0418">Kinase</keyword>
<evidence type="ECO:0000256" key="4">
    <source>
        <dbReference type="ARBA" id="ARBA00022840"/>
    </source>
</evidence>
<dbReference type="HOGENOM" id="CLU_002191_1_3_1"/>
<dbReference type="GO" id="GO:0005942">
    <property type="term" value="C:phosphatidylinositol 3-kinase complex"/>
    <property type="evidence" value="ECO:0000318"/>
    <property type="project" value="GO_Central"/>
</dbReference>
<dbReference type="PhylomeDB" id="B3RZJ1"/>
<dbReference type="PROSITE" id="PS50290">
    <property type="entry name" value="PI3_4_KINASE_3"/>
    <property type="match status" value="1"/>
</dbReference>
<dbReference type="SMART" id="SM00145">
    <property type="entry name" value="PI3Ka"/>
    <property type="match status" value="1"/>
</dbReference>
<dbReference type="InterPro" id="IPR029071">
    <property type="entry name" value="Ubiquitin-like_domsf"/>
</dbReference>
<evidence type="ECO:0000259" key="6">
    <source>
        <dbReference type="PROSITE" id="PS50290"/>
    </source>
</evidence>
<dbReference type="OMA" id="ICGRNEY"/>
<dbReference type="InParanoid" id="B3RZJ1"/>
<dbReference type="CTD" id="6754591"/>
<dbReference type="SUPFAM" id="SSF56112">
    <property type="entry name" value="Protein kinase-like (PK-like)"/>
    <property type="match status" value="1"/>
</dbReference>
<dbReference type="GO" id="GO:0005886">
    <property type="term" value="C:plasma membrane"/>
    <property type="evidence" value="ECO:0000318"/>
    <property type="project" value="GO_Central"/>
</dbReference>
<dbReference type="FunCoup" id="B3RZJ1">
    <property type="interactions" value="1183"/>
</dbReference>
<reference evidence="11 12" key="1">
    <citation type="journal article" date="2008" name="Nature">
        <title>The Trichoplax genome and the nature of placozoans.</title>
        <authorList>
            <person name="Srivastava M."/>
            <person name="Begovic E."/>
            <person name="Chapman J."/>
            <person name="Putnam N.H."/>
            <person name="Hellsten U."/>
            <person name="Kawashima T."/>
            <person name="Kuo A."/>
            <person name="Mitros T."/>
            <person name="Salamov A."/>
            <person name="Carpenter M.L."/>
            <person name="Signorovitch A.Y."/>
            <person name="Moreno M.A."/>
            <person name="Kamm K."/>
            <person name="Grimwood J."/>
            <person name="Schmutz J."/>
            <person name="Shapiro H."/>
            <person name="Grigoriev I.V."/>
            <person name="Buss L.W."/>
            <person name="Schierwater B."/>
            <person name="Dellaporta S.L."/>
            <person name="Rokhsar D.S."/>
        </authorList>
    </citation>
    <scope>NUCLEOTIDE SEQUENCE [LARGE SCALE GENOMIC DNA]</scope>
    <source>
        <strain evidence="11 12">Grell-BS-1999</strain>
    </source>
</reference>
<dbReference type="SUPFAM" id="SSF54236">
    <property type="entry name" value="Ubiquitin-like"/>
    <property type="match status" value="1"/>
</dbReference>
<dbReference type="Pfam" id="PF00454">
    <property type="entry name" value="PI3_PI4_kinase"/>
    <property type="match status" value="1"/>
</dbReference>
<dbReference type="PANTHER" id="PTHR10048:SF118">
    <property type="entry name" value="PI-3 KINASE"/>
    <property type="match status" value="1"/>
</dbReference>
<dbReference type="GO" id="GO:0005524">
    <property type="term" value="F:ATP binding"/>
    <property type="evidence" value="ECO:0007669"/>
    <property type="project" value="UniProtKB-KW"/>
</dbReference>
<keyword evidence="2" id="KW-0547">Nucleotide-binding</keyword>
<dbReference type="InterPro" id="IPR000403">
    <property type="entry name" value="PI3/4_kinase_cat_dom"/>
</dbReference>
<evidence type="ECO:0000259" key="10">
    <source>
        <dbReference type="PROSITE" id="PS51547"/>
    </source>
</evidence>
<dbReference type="GO" id="GO:0036092">
    <property type="term" value="P:phosphatidylinositol-3-phosphate biosynthetic process"/>
    <property type="evidence" value="ECO:0000318"/>
    <property type="project" value="GO_Central"/>
</dbReference>
<evidence type="ECO:0008006" key="13">
    <source>
        <dbReference type="Google" id="ProtNLM"/>
    </source>
</evidence>
<name>B3RZJ1_TRIAD</name>
<keyword evidence="4" id="KW-0067">ATP-binding</keyword>
<evidence type="ECO:0000259" key="8">
    <source>
        <dbReference type="PROSITE" id="PS51545"/>
    </source>
</evidence>
<dbReference type="Pfam" id="PF00613">
    <property type="entry name" value="PI3Ka"/>
    <property type="match status" value="1"/>
</dbReference>
<dbReference type="EMBL" id="DS985246">
    <property type="protein sequence ID" value="EDV23852.1"/>
    <property type="molecule type" value="Genomic_DNA"/>
</dbReference>
<dbReference type="eggNOG" id="KOG0904">
    <property type="taxonomic scope" value="Eukaryota"/>
</dbReference>
<dbReference type="Gene3D" id="2.60.40.150">
    <property type="entry name" value="C2 domain"/>
    <property type="match status" value="1"/>
</dbReference>
<dbReference type="KEGG" id="tad:TRIADDRAFT_26293"/>
<dbReference type="CDD" id="cd05165">
    <property type="entry name" value="PI3Kc_I"/>
    <property type="match status" value="1"/>
</dbReference>
<dbReference type="InterPro" id="IPR003113">
    <property type="entry name" value="PI3K_ABD"/>
</dbReference>
<dbReference type="InterPro" id="IPR015433">
    <property type="entry name" value="PI3/4_kinase"/>
</dbReference>
<dbReference type="SUPFAM" id="SSF48371">
    <property type="entry name" value="ARM repeat"/>
    <property type="match status" value="1"/>
</dbReference>
<dbReference type="SMART" id="SM00143">
    <property type="entry name" value="PI3K_p85B"/>
    <property type="match status" value="1"/>
</dbReference>
<feature type="domain" description="PIK helical" evidence="8">
    <location>
        <begin position="469"/>
        <end position="645"/>
    </location>
</feature>
<keyword evidence="12" id="KW-1185">Reference proteome</keyword>
<dbReference type="InterPro" id="IPR016024">
    <property type="entry name" value="ARM-type_fold"/>
</dbReference>
<dbReference type="InterPro" id="IPR036940">
    <property type="entry name" value="PI3/4_kinase_cat_sf"/>
</dbReference>
<evidence type="ECO:0000256" key="2">
    <source>
        <dbReference type="ARBA" id="ARBA00022741"/>
    </source>
</evidence>
<dbReference type="SMART" id="SM00142">
    <property type="entry name" value="PI3K_C2"/>
    <property type="match status" value="1"/>
</dbReference>
<dbReference type="FunFam" id="1.10.1070.11:FF:000001">
    <property type="entry name" value="Phosphatidylinositol 4,5-bisphosphate 3-kinase catalytic subunit"/>
    <property type="match status" value="1"/>
</dbReference>
<protein>
    <recommendedName>
        <fullName evidence="13">Phosphatidylinositol-4,5-bisphosphate 3-kinase</fullName>
    </recommendedName>
</protein>
<comment type="similarity">
    <text evidence="5">Belongs to the PI3/PI4-kinase family.</text>
</comment>
<dbReference type="OrthoDB" id="67688at2759"/>
<dbReference type="PROSITE" id="PS51544">
    <property type="entry name" value="PI3K_ABD"/>
    <property type="match status" value="1"/>
</dbReference>
<evidence type="ECO:0000259" key="7">
    <source>
        <dbReference type="PROSITE" id="PS51544"/>
    </source>
</evidence>
<feature type="domain" description="PI3K-RBD" evidence="9">
    <location>
        <begin position="170"/>
        <end position="268"/>
    </location>
</feature>
<dbReference type="SMART" id="SM00146">
    <property type="entry name" value="PI3Kc"/>
    <property type="match status" value="1"/>
</dbReference>
<dbReference type="Pfam" id="PF00792">
    <property type="entry name" value="PI3K_C2"/>
    <property type="match status" value="1"/>
</dbReference>
<dbReference type="PROSITE" id="PS00916">
    <property type="entry name" value="PI3_4_KINASE_2"/>
    <property type="match status" value="1"/>
</dbReference>
<dbReference type="Pfam" id="PF02192">
    <property type="entry name" value="PI3K_p85B"/>
    <property type="match status" value="1"/>
</dbReference>
<keyword evidence="1" id="KW-0808">Transferase</keyword>
<proteinExistence type="inferred from homology"/>
<sequence>MSLAIDFLLPTGLMITLEFSKSITISQMKQQVWERAAAMPFGELMFECPSYHLMFINHRGEREEMTDESRRLSDIRPFAAIFKFVERVGVPPEKRLDQQIAELIECKLDLSEIPLKVEIEDCHQSLQELCHEVVTRRANSSEEDRANYLYRPPMSLSQLPSYLEERYEKKGGILITVLYQSDDRIDDGCNKHTTSVPHNQTASFVVRQVLKAKAKKGQGNVHQEDYNSYVLKICGRNEYLISEVPIHQYKFIRLAMIRDESPIVVLQKRLKLKLKECDLPNEAYTPPPLPKKIDIQTKTVWDIEAKYSMEFMYISDMNIGDETSMLRIKACLYHGEEPLCPVVQTNDVKASSPIWHELVKFDIDVADIPRMARLCIALFDKRKSKKARKGDLPIAWVNTMLFDHKGYLKSGDQHLTLWPRKREMEFEINPRGVIGPRPNYERYTDKHDDVDMEKYGTLSIKFLSYGDKIIYPPFHTARDQAAIENLIEGDSLKVMSESEKEALWTFRVKCIDVPRSLPKLLQSLKWNRREEVAQMQALLQIWTELQAEDALELLDYKFADKAVREFAVKCLRKLNDDDLFQYLLQLTQALKYEPYLDCALSRFLLERALLSRRIGHFFFWYLRAEMHDDAVIIRFSMLLDAYLRSNQSHMKILQRQQCDALKQMAILNEEMKEYLDENAHERYKILRNKLEDPKFKSSLCDFYCPLAPTCKAGNLIIHHCKIMDSKMKPLLLEFENASDQFSLGDRASRKYGEPILIMYKKGDDLRQDALTLQIFKIMENIWQEGGLDLRMIPYGTMPTGKETGLIEIVQNSFTLANIHKEIYGNTSGALRKDTLHTWMKRKSKDSDNFRRAIQEFRSSCAAYCVATYILGVGDRHSDNIMIKENGQLFHIDFGHFLGNFKYKFGIKRERVPFILTPDFVYIVKNDRDDNNTELSRFTDVCEKAFMLIREKGNMFINLFSMMVSAGIPELSSIRDIRYLLETLKLSSHEAEALRSFQGKYNDAVRNGWKATLNWVIHNNAKDN</sequence>
<evidence type="ECO:0000256" key="5">
    <source>
        <dbReference type="PROSITE-ProRule" id="PRU00880"/>
    </source>
</evidence>
<dbReference type="GO" id="GO:0035005">
    <property type="term" value="F:1-phosphatidylinositol-4-phosphate 3-kinase activity"/>
    <property type="evidence" value="ECO:0000318"/>
    <property type="project" value="GO_Central"/>
</dbReference>
<dbReference type="InterPro" id="IPR018936">
    <property type="entry name" value="PI3/4_kinase_CS"/>
</dbReference>